<dbReference type="HOGENOM" id="CLU_3336504_0_0_1"/>
<dbReference type="Proteomes" id="UP000004995">
    <property type="component" value="Unassembled WGS sequence"/>
</dbReference>
<organism evidence="1 2">
    <name type="scientific">Setaria italica</name>
    <name type="common">Foxtail millet</name>
    <name type="synonym">Panicum italicum</name>
    <dbReference type="NCBI Taxonomy" id="4555"/>
    <lineage>
        <taxon>Eukaryota</taxon>
        <taxon>Viridiplantae</taxon>
        <taxon>Streptophyta</taxon>
        <taxon>Embryophyta</taxon>
        <taxon>Tracheophyta</taxon>
        <taxon>Spermatophyta</taxon>
        <taxon>Magnoliopsida</taxon>
        <taxon>Liliopsida</taxon>
        <taxon>Poales</taxon>
        <taxon>Poaceae</taxon>
        <taxon>PACMAD clade</taxon>
        <taxon>Panicoideae</taxon>
        <taxon>Panicodae</taxon>
        <taxon>Paniceae</taxon>
        <taxon>Cenchrinae</taxon>
        <taxon>Setaria</taxon>
    </lineage>
</organism>
<accession>K3YF42</accession>
<protein>
    <submittedName>
        <fullName evidence="1">Uncharacterized protein</fullName>
    </submittedName>
</protein>
<reference evidence="2" key="1">
    <citation type="journal article" date="2012" name="Nat. Biotechnol.">
        <title>Reference genome sequence of the model plant Setaria.</title>
        <authorList>
            <person name="Bennetzen J.L."/>
            <person name="Schmutz J."/>
            <person name="Wang H."/>
            <person name="Percifield R."/>
            <person name="Hawkins J."/>
            <person name="Pontaroli A.C."/>
            <person name="Estep M."/>
            <person name="Feng L."/>
            <person name="Vaughn J.N."/>
            <person name="Grimwood J."/>
            <person name="Jenkins J."/>
            <person name="Barry K."/>
            <person name="Lindquist E."/>
            <person name="Hellsten U."/>
            <person name="Deshpande S."/>
            <person name="Wang X."/>
            <person name="Wu X."/>
            <person name="Mitros T."/>
            <person name="Triplett J."/>
            <person name="Yang X."/>
            <person name="Ye C.Y."/>
            <person name="Mauro-Herrera M."/>
            <person name="Wang L."/>
            <person name="Li P."/>
            <person name="Sharma M."/>
            <person name="Sharma R."/>
            <person name="Ronald P.C."/>
            <person name="Panaud O."/>
            <person name="Kellogg E.A."/>
            <person name="Brutnell T.P."/>
            <person name="Doust A.N."/>
            <person name="Tuskan G.A."/>
            <person name="Rokhsar D."/>
            <person name="Devos K.M."/>
        </authorList>
    </citation>
    <scope>NUCLEOTIDE SEQUENCE [LARGE SCALE GENOMIC DNA]</scope>
    <source>
        <strain evidence="2">cv. Yugu1</strain>
    </source>
</reference>
<dbReference type="InParanoid" id="K3YF42"/>
<evidence type="ECO:0000313" key="1">
    <source>
        <dbReference type="EnsemblPlants" id="KQK99081"/>
    </source>
</evidence>
<keyword evidence="2" id="KW-1185">Reference proteome</keyword>
<dbReference type="Gramene" id="KQK99081">
    <property type="protein sequence ID" value="KQK99081"/>
    <property type="gene ID" value="SETIT_012859mg"/>
</dbReference>
<name>K3YF42_SETIT</name>
<dbReference type="EnsemblPlants" id="KQK99081">
    <property type="protein sequence ID" value="KQK99081"/>
    <property type="gene ID" value="SETIT_012859mg"/>
</dbReference>
<proteinExistence type="predicted"/>
<sequence length="38" mass="4420">MYDSHFYIKGYIVTQAVSSIRLIDYVSTCIEFIIAIFV</sequence>
<reference evidence="1" key="2">
    <citation type="submission" date="2018-08" db="UniProtKB">
        <authorList>
            <consortium name="EnsemblPlants"/>
        </authorList>
    </citation>
    <scope>IDENTIFICATION</scope>
    <source>
        <strain evidence="1">Yugu1</strain>
    </source>
</reference>
<dbReference type="EMBL" id="AGNK02004518">
    <property type="status" value="NOT_ANNOTATED_CDS"/>
    <property type="molecule type" value="Genomic_DNA"/>
</dbReference>
<evidence type="ECO:0000313" key="2">
    <source>
        <dbReference type="Proteomes" id="UP000004995"/>
    </source>
</evidence>
<dbReference type="AlphaFoldDB" id="K3YF42"/>